<accession>A0A5C1Y563</accession>
<proteinExistence type="predicted"/>
<protein>
    <submittedName>
        <fullName evidence="4">TetR/AcrR family transcriptional regulator</fullName>
    </submittedName>
</protein>
<evidence type="ECO:0000313" key="5">
    <source>
        <dbReference type="Proteomes" id="UP000322159"/>
    </source>
</evidence>
<dbReference type="KEGG" id="lyk:FLP23_02015"/>
<dbReference type="EMBL" id="CP043504">
    <property type="protein sequence ID" value="QEO08901.1"/>
    <property type="molecule type" value="Genomic_DNA"/>
</dbReference>
<feature type="domain" description="HTH tetR-type" evidence="3">
    <location>
        <begin position="16"/>
        <end position="76"/>
    </location>
</feature>
<evidence type="ECO:0000256" key="1">
    <source>
        <dbReference type="ARBA" id="ARBA00023125"/>
    </source>
</evidence>
<evidence type="ECO:0000256" key="2">
    <source>
        <dbReference type="PROSITE-ProRule" id="PRU00335"/>
    </source>
</evidence>
<evidence type="ECO:0000313" key="4">
    <source>
        <dbReference type="EMBL" id="QEO08901.1"/>
    </source>
</evidence>
<dbReference type="Proteomes" id="UP000322159">
    <property type="component" value="Chromosome"/>
</dbReference>
<name>A0A5C1Y563_9MICO</name>
<dbReference type="InterPro" id="IPR009057">
    <property type="entry name" value="Homeodomain-like_sf"/>
</dbReference>
<feature type="DNA-binding region" description="H-T-H motif" evidence="2">
    <location>
        <begin position="39"/>
        <end position="58"/>
    </location>
</feature>
<gene>
    <name evidence="4" type="ORF">FLP23_02015</name>
</gene>
<dbReference type="PROSITE" id="PS50977">
    <property type="entry name" value="HTH_TETR_2"/>
    <property type="match status" value="1"/>
</dbReference>
<keyword evidence="5" id="KW-1185">Reference proteome</keyword>
<sequence length="202" mass="22136">MSRHPEPTGEPVAAVTRTQEGILSTYCELIEELGTDDVPYRVIALRAGVSERTVFRNFPARVHLLLAAADWIERTVFAGVEPESIFDVPLAIREAMEAYDRRSELAHVVAEAAMRGGSGAAPARRAPGFDRLLRLEVPSLTAEERWALVAALTHLDSPGTWVTMRRELGMSGRDIADAAMWAAEALLNPIRNRSSAEPPPAR</sequence>
<dbReference type="OrthoDB" id="4214267at2"/>
<dbReference type="InterPro" id="IPR001647">
    <property type="entry name" value="HTH_TetR"/>
</dbReference>
<keyword evidence="1 2" id="KW-0238">DNA-binding</keyword>
<dbReference type="GO" id="GO:0003677">
    <property type="term" value="F:DNA binding"/>
    <property type="evidence" value="ECO:0007669"/>
    <property type="project" value="UniProtKB-UniRule"/>
</dbReference>
<dbReference type="SUPFAM" id="SSF46689">
    <property type="entry name" value="Homeodomain-like"/>
    <property type="match status" value="1"/>
</dbReference>
<dbReference type="AlphaFoldDB" id="A0A5C1Y563"/>
<dbReference type="Pfam" id="PF00440">
    <property type="entry name" value="TetR_N"/>
    <property type="match status" value="1"/>
</dbReference>
<organism evidence="4 5">
    <name type="scientific">Protaetiibacter larvae</name>
    <dbReference type="NCBI Taxonomy" id="2592654"/>
    <lineage>
        <taxon>Bacteria</taxon>
        <taxon>Bacillati</taxon>
        <taxon>Actinomycetota</taxon>
        <taxon>Actinomycetes</taxon>
        <taxon>Micrococcales</taxon>
        <taxon>Microbacteriaceae</taxon>
        <taxon>Protaetiibacter</taxon>
    </lineage>
</organism>
<evidence type="ECO:0000259" key="3">
    <source>
        <dbReference type="PROSITE" id="PS50977"/>
    </source>
</evidence>
<dbReference type="Gene3D" id="1.10.357.10">
    <property type="entry name" value="Tetracycline Repressor, domain 2"/>
    <property type="match status" value="1"/>
</dbReference>
<reference evidence="4 5" key="1">
    <citation type="submission" date="2019-09" db="EMBL/GenBank/DDBJ databases">
        <title>Genome sequencing of strain KACC 19322.</title>
        <authorList>
            <person name="Heo J."/>
            <person name="Kim S.-J."/>
            <person name="Kim J.-S."/>
            <person name="Hong S.-B."/>
            <person name="Kwon S.-W."/>
        </authorList>
    </citation>
    <scope>NUCLEOTIDE SEQUENCE [LARGE SCALE GENOMIC DNA]</scope>
    <source>
        <strain evidence="4 5">KACC 19322</strain>
    </source>
</reference>
<dbReference type="RefSeq" id="WP_149324332.1">
    <property type="nucleotide sequence ID" value="NZ_CP043504.1"/>
</dbReference>